<name>A0AAD7G8S8_MYCRO</name>
<evidence type="ECO:0000256" key="1">
    <source>
        <dbReference type="SAM" id="MobiDB-lite"/>
    </source>
</evidence>
<proteinExistence type="predicted"/>
<protein>
    <submittedName>
        <fullName evidence="2">Uncharacterized protein</fullName>
    </submittedName>
</protein>
<reference evidence="2" key="1">
    <citation type="submission" date="2023-03" db="EMBL/GenBank/DDBJ databases">
        <title>Massive genome expansion in bonnet fungi (Mycena s.s.) driven by repeated elements and novel gene families across ecological guilds.</title>
        <authorList>
            <consortium name="Lawrence Berkeley National Laboratory"/>
            <person name="Harder C.B."/>
            <person name="Miyauchi S."/>
            <person name="Viragh M."/>
            <person name="Kuo A."/>
            <person name="Thoen E."/>
            <person name="Andreopoulos B."/>
            <person name="Lu D."/>
            <person name="Skrede I."/>
            <person name="Drula E."/>
            <person name="Henrissat B."/>
            <person name="Morin E."/>
            <person name="Kohler A."/>
            <person name="Barry K."/>
            <person name="LaButti K."/>
            <person name="Morin E."/>
            <person name="Salamov A."/>
            <person name="Lipzen A."/>
            <person name="Mereny Z."/>
            <person name="Hegedus B."/>
            <person name="Baldrian P."/>
            <person name="Stursova M."/>
            <person name="Weitz H."/>
            <person name="Taylor A."/>
            <person name="Grigoriev I.V."/>
            <person name="Nagy L.G."/>
            <person name="Martin F."/>
            <person name="Kauserud H."/>
        </authorList>
    </citation>
    <scope>NUCLEOTIDE SEQUENCE</scope>
    <source>
        <strain evidence="2">CBHHK067</strain>
    </source>
</reference>
<gene>
    <name evidence="2" type="ORF">B0H17DRAFT_1139255</name>
</gene>
<organism evidence="2 3">
    <name type="scientific">Mycena rosella</name>
    <name type="common">Pink bonnet</name>
    <name type="synonym">Agaricus rosellus</name>
    <dbReference type="NCBI Taxonomy" id="1033263"/>
    <lineage>
        <taxon>Eukaryota</taxon>
        <taxon>Fungi</taxon>
        <taxon>Dikarya</taxon>
        <taxon>Basidiomycota</taxon>
        <taxon>Agaricomycotina</taxon>
        <taxon>Agaricomycetes</taxon>
        <taxon>Agaricomycetidae</taxon>
        <taxon>Agaricales</taxon>
        <taxon>Marasmiineae</taxon>
        <taxon>Mycenaceae</taxon>
        <taxon>Mycena</taxon>
    </lineage>
</organism>
<comment type="caution">
    <text evidence="2">The sequence shown here is derived from an EMBL/GenBank/DDBJ whole genome shotgun (WGS) entry which is preliminary data.</text>
</comment>
<feature type="compositionally biased region" description="Basic and acidic residues" evidence="1">
    <location>
        <begin position="1"/>
        <end position="22"/>
    </location>
</feature>
<feature type="compositionally biased region" description="Basic residues" evidence="1">
    <location>
        <begin position="41"/>
        <end position="52"/>
    </location>
</feature>
<feature type="region of interest" description="Disordered" evidence="1">
    <location>
        <begin position="1"/>
        <end position="52"/>
    </location>
</feature>
<dbReference type="AlphaFoldDB" id="A0AAD7G8S8"/>
<keyword evidence="3" id="KW-1185">Reference proteome</keyword>
<evidence type="ECO:0000313" key="3">
    <source>
        <dbReference type="Proteomes" id="UP001221757"/>
    </source>
</evidence>
<evidence type="ECO:0000313" key="2">
    <source>
        <dbReference type="EMBL" id="KAJ7678705.1"/>
    </source>
</evidence>
<dbReference type="EMBL" id="JARKIE010000132">
    <property type="protein sequence ID" value="KAJ7678705.1"/>
    <property type="molecule type" value="Genomic_DNA"/>
</dbReference>
<feature type="region of interest" description="Disordered" evidence="1">
    <location>
        <begin position="61"/>
        <end position="80"/>
    </location>
</feature>
<accession>A0AAD7G8S8</accession>
<dbReference type="Proteomes" id="UP001221757">
    <property type="component" value="Unassembled WGS sequence"/>
</dbReference>
<sequence>MRKISDLGDPEKYTKETPRQEKPPAPIPSLQAIQPVTPKYHLQRHTSCRKKYKSKHLPVFSLGKRPRRKQSHHENLHPRRQGLGGWWFMEGKEDAKSKHDRGVEIGREKADGQGFNRWCCKHQHSNNAIHMADVAATGWSTLEVQYQLVDSFISSDIDGLIEESGGYSVESLRDGAQHKGGAPQFGAAEIGNV</sequence>